<dbReference type="Proteomes" id="UP001152797">
    <property type="component" value="Unassembled WGS sequence"/>
</dbReference>
<evidence type="ECO:0000259" key="2">
    <source>
        <dbReference type="Pfam" id="PF25273"/>
    </source>
</evidence>
<keyword evidence="6" id="KW-1185">Reference proteome</keyword>
<dbReference type="EMBL" id="CAMXCT020000988">
    <property type="protein sequence ID" value="CAL1138775.1"/>
    <property type="molecule type" value="Genomic_DNA"/>
</dbReference>
<accession>A0A9P1FSP4</accession>
<dbReference type="PANTHER" id="PTHR33153:SF3">
    <property type="entry name" value="TRAFFICKING PROTEIN PARTICLE COMPLEX SUBUNIT 11 DOMAIN-CONTAINING PROTEIN"/>
    <property type="match status" value="1"/>
</dbReference>
<evidence type="ECO:0000313" key="6">
    <source>
        <dbReference type="Proteomes" id="UP001152797"/>
    </source>
</evidence>
<feature type="compositionally biased region" description="Low complexity" evidence="1">
    <location>
        <begin position="739"/>
        <end position="768"/>
    </location>
</feature>
<dbReference type="EMBL" id="CAMXCT010000988">
    <property type="protein sequence ID" value="CAI3985400.1"/>
    <property type="molecule type" value="Genomic_DNA"/>
</dbReference>
<feature type="compositionally biased region" description="Basic residues" evidence="1">
    <location>
        <begin position="769"/>
        <end position="779"/>
    </location>
</feature>
<reference evidence="4" key="2">
    <citation type="submission" date="2024-04" db="EMBL/GenBank/DDBJ databases">
        <authorList>
            <person name="Chen Y."/>
            <person name="Shah S."/>
            <person name="Dougan E. K."/>
            <person name="Thang M."/>
            <person name="Chan C."/>
        </authorList>
    </citation>
    <scope>NUCLEOTIDE SEQUENCE [LARGE SCALE GENOMIC DNA]</scope>
</reference>
<evidence type="ECO:0000313" key="4">
    <source>
        <dbReference type="EMBL" id="CAL1138775.1"/>
    </source>
</evidence>
<evidence type="ECO:0000256" key="1">
    <source>
        <dbReference type="SAM" id="MobiDB-lite"/>
    </source>
</evidence>
<feature type="region of interest" description="Disordered" evidence="1">
    <location>
        <begin position="718"/>
        <end position="803"/>
    </location>
</feature>
<sequence>MALRRANAMDIDLPSEGESVVSLPSQDDSGSDAEVETSWICSCKTACVKPGSDLLNFCKVTRESLQKLDRELHRKRVWLMLRELRVYKKVERGYQLMDTPVCRRIFQKACCVGHTTVKQFLKTVHLDGPPPDARKRGLHCHANLTKMTPEQQDVSKFFYHAWSNYAMHIPTELGADSETPRAVQICVEEELEDCEEDSQKTLRLDDVKAEDLGPDSALTVDGKRYLPHMSWQEFYEMYANWSEKPCHRTSFKRYYDESEWKTKLKIADSQHHGKCTTCEKLKMMRSKAVCETQAKQISEAHSQHVASVMDDRQADTIAEQMGWNSTVPGAKGYVYERSLLNWTQDGMDQAKFKVPRNFEMAKTLQDSWRPQISCHGVTVDGVGKFLFLADMDVGKGGDVQTTVTARALEVVSERLRERGLSMPAHWRCVSDNASSESKNNTLVKFMAVQVALGHVNSVTMAQGRVGHTHNRQDAAFSQVAVSLNRAKVLEDPESFRHQILQTLPGYHVELLHGAENFRAWLHPLGAKMSGLNQTAAATKNNMEAIHCWKLVRRDMLPKDWQEQIETPDWLKHLDPHGRDVILLPKLYMASRSLSQSPLMFIAFEHVQKLPPRPQSDPVPRVPFSIRQSQEFLKTAALMKEWGYQCACEYLQTLVENNKAKKSLSWKCPDIQFVFAGMDTAAKPGPDVDLDDQLSFAFVFTQPLGLKVLKDAGQLQPRRIDESSAVQGAPQGHAVLEKGAPPGQHVAAAPAAPVAVPVQPKAKATAKASPKGRGRGRGMRRPAAASEAIGSAGQPDEAQPSAAVPGVVVGGKRRRISVPEGVALGCGKCKQDAFGCTTCRPKAGLVETSKGVWVKKDVDAVMQIIHSDDQVDISEVFSRPRLVPRCAAFHLIGGQSFDWKDDSEMDLAGVNGRATVWAHVNLYEPKVLMLSPPCTLYSQLMQLWGRKSMGETRYQSRRLEAGRLLSFSAELANHQRQHDRHFILEHPDGASSWEEDCLAALSTQPQLVYRLWTEGFIDAFLKKSSFLQDAFELLL</sequence>
<name>A0A9P1FSP4_9DINO</name>
<dbReference type="OrthoDB" id="448871at2759"/>
<feature type="domain" description="DUF7869" evidence="2">
    <location>
        <begin position="364"/>
        <end position="535"/>
    </location>
</feature>
<comment type="caution">
    <text evidence="3">The sequence shown here is derived from an EMBL/GenBank/DDBJ whole genome shotgun (WGS) entry which is preliminary data.</text>
</comment>
<protein>
    <submittedName>
        <fullName evidence="5">Integrase catalytic domain-containing protein</fullName>
    </submittedName>
</protein>
<dbReference type="EMBL" id="CAMXCT030000988">
    <property type="protein sequence ID" value="CAL4772712.1"/>
    <property type="molecule type" value="Genomic_DNA"/>
</dbReference>
<reference evidence="3" key="1">
    <citation type="submission" date="2022-10" db="EMBL/GenBank/DDBJ databases">
        <authorList>
            <person name="Chen Y."/>
            <person name="Dougan E. K."/>
            <person name="Chan C."/>
            <person name="Rhodes N."/>
            <person name="Thang M."/>
        </authorList>
    </citation>
    <scope>NUCLEOTIDE SEQUENCE</scope>
</reference>
<gene>
    <name evidence="3" type="ORF">C1SCF055_LOCUS12851</name>
</gene>
<dbReference type="InterPro" id="IPR057191">
    <property type="entry name" value="DUF7869"/>
</dbReference>
<dbReference type="Pfam" id="PF25273">
    <property type="entry name" value="DUF7869"/>
    <property type="match status" value="1"/>
</dbReference>
<evidence type="ECO:0000313" key="3">
    <source>
        <dbReference type="EMBL" id="CAI3985400.1"/>
    </source>
</evidence>
<dbReference type="AlphaFoldDB" id="A0A9P1FSP4"/>
<evidence type="ECO:0000313" key="5">
    <source>
        <dbReference type="EMBL" id="CAL4772712.1"/>
    </source>
</evidence>
<organism evidence="3">
    <name type="scientific">Cladocopium goreaui</name>
    <dbReference type="NCBI Taxonomy" id="2562237"/>
    <lineage>
        <taxon>Eukaryota</taxon>
        <taxon>Sar</taxon>
        <taxon>Alveolata</taxon>
        <taxon>Dinophyceae</taxon>
        <taxon>Suessiales</taxon>
        <taxon>Symbiodiniaceae</taxon>
        <taxon>Cladocopium</taxon>
    </lineage>
</organism>
<dbReference type="PANTHER" id="PTHR33153">
    <property type="entry name" value="MYND-TYPE DOMAIN-CONTAINING PROTEIN"/>
    <property type="match status" value="1"/>
</dbReference>
<proteinExistence type="predicted"/>